<dbReference type="InterPro" id="IPR006569">
    <property type="entry name" value="CID_dom"/>
</dbReference>
<feature type="domain" description="SURP motif" evidence="3">
    <location>
        <begin position="300"/>
        <end position="343"/>
    </location>
</feature>
<name>A0ABR1EXR6_9ASCO</name>
<dbReference type="PROSITE" id="PS50128">
    <property type="entry name" value="SURP"/>
    <property type="match status" value="1"/>
</dbReference>
<dbReference type="Gene3D" id="1.10.10.790">
    <property type="entry name" value="Surp module"/>
    <property type="match status" value="1"/>
</dbReference>
<evidence type="ECO:0000259" key="3">
    <source>
        <dbReference type="PROSITE" id="PS50128"/>
    </source>
</evidence>
<sequence length="663" mass="74318">MTGTEQATPPSTSETSAPASLRPKTAFERAREAEDAKRRREEEETRAAYEDFVRSFQDDSQSTVDFVGSGGSGYRAGEQSRFVPPKRKLNSSSFEPADRSEDDSSNLPKRRQLDAPLLRPDQARMNRLFSTDAEAAQETARREDQIALAARTLSLGCVPSDATAEFVRQIFSSSGVGTVEQVILQPAAADGEPRKTRGRTVSVVLRNAEEVERCRTTLDGKYLGRGYWLQAWIGRNAGLSSRLERTGLPFNAMELSSSRGDGGRRPPPSHGGSWAAGGGTWQKQAYVHVQYPSSLKDLRRIHAMVENVKKHGPEFEAAIMHRERMNPDFAFLFDCDLPEHVYYRWKLWSLCSGDGIETWDEKHTPTEIFRGRELWIPPIFTWTVEDELRRLDGEDMDDEEEAQKKLAASRGEPEWTPTWLGPTIRLHLTLLLQHISMRRGAIARVMAFAIDNAYAAEEIVDVICQSIVSKSASTQIRAARLWAVGDILYNSGMGVGGVAKGVWKYRTLFQTKLVEVFEGLNEVYRSFEGRIRADNFRRQIMSIISVWEGWNIFTHDAFTTMTNKFLGTEDKASESENAPPSAAVPVDKASSFRALANRWKKIDQQHREEKAEEPDKEKEEGAVGSDAGEGSVAIEDLIDPELDGEPMTDSDEEEEGEVEVIEQ</sequence>
<dbReference type="Gene3D" id="1.25.40.90">
    <property type="match status" value="1"/>
</dbReference>
<dbReference type="PROSITE" id="PS51391">
    <property type="entry name" value="CID"/>
    <property type="match status" value="1"/>
</dbReference>
<dbReference type="InterPro" id="IPR008942">
    <property type="entry name" value="ENTH_VHS"/>
</dbReference>
<feature type="region of interest" description="Disordered" evidence="2">
    <location>
        <begin position="1"/>
        <end position="122"/>
    </location>
</feature>
<dbReference type="SUPFAM" id="SSF109905">
    <property type="entry name" value="Surp module (SWAP domain)"/>
    <property type="match status" value="1"/>
</dbReference>
<feature type="compositionally biased region" description="Basic and acidic residues" evidence="2">
    <location>
        <begin position="603"/>
        <end position="621"/>
    </location>
</feature>
<dbReference type="SMART" id="SM00582">
    <property type="entry name" value="RPR"/>
    <property type="match status" value="1"/>
</dbReference>
<evidence type="ECO:0000259" key="4">
    <source>
        <dbReference type="PROSITE" id="PS51391"/>
    </source>
</evidence>
<dbReference type="PANTHER" id="PTHR23140:SF0">
    <property type="entry name" value="U2 SNRNP-ASSOCIATED SURP MOTIF-CONTAINING PROTEIN"/>
    <property type="match status" value="1"/>
</dbReference>
<protein>
    <recommendedName>
        <fullName evidence="7">CID domain-containing protein</fullName>
    </recommendedName>
</protein>
<evidence type="ECO:0000313" key="5">
    <source>
        <dbReference type="EMBL" id="KAK7202401.1"/>
    </source>
</evidence>
<dbReference type="PANTHER" id="PTHR23140">
    <property type="entry name" value="RNA PROCESSING PROTEIN LD23810P"/>
    <property type="match status" value="1"/>
</dbReference>
<dbReference type="RefSeq" id="XP_064765434.1">
    <property type="nucleotide sequence ID" value="XM_064913829.1"/>
</dbReference>
<dbReference type="InterPro" id="IPR051485">
    <property type="entry name" value="SR-CTD_assoc_factor"/>
</dbReference>
<feature type="compositionally biased region" description="Acidic residues" evidence="2">
    <location>
        <begin position="636"/>
        <end position="663"/>
    </location>
</feature>
<reference evidence="5 6" key="1">
    <citation type="submission" date="2024-03" db="EMBL/GenBank/DDBJ databases">
        <title>Genome-scale model development and genomic sequencing of the oleaginous clade Lipomyces.</title>
        <authorList>
            <consortium name="Lawrence Berkeley National Laboratory"/>
            <person name="Czajka J.J."/>
            <person name="Han Y."/>
            <person name="Kim J."/>
            <person name="Mondo S.J."/>
            <person name="Hofstad B.A."/>
            <person name="Robles A."/>
            <person name="Haridas S."/>
            <person name="Riley R."/>
            <person name="LaButti K."/>
            <person name="Pangilinan J."/>
            <person name="Andreopoulos W."/>
            <person name="Lipzen A."/>
            <person name="Yan J."/>
            <person name="Wang M."/>
            <person name="Ng V."/>
            <person name="Grigoriev I.V."/>
            <person name="Spatafora J.W."/>
            <person name="Magnuson J.K."/>
            <person name="Baker S.E."/>
            <person name="Pomraning K.R."/>
        </authorList>
    </citation>
    <scope>NUCLEOTIDE SEQUENCE [LARGE SCALE GENOMIC DNA]</scope>
    <source>
        <strain evidence="5 6">Phaff 52-87</strain>
    </source>
</reference>
<dbReference type="SMART" id="SM00648">
    <property type="entry name" value="SWAP"/>
    <property type="match status" value="1"/>
</dbReference>
<evidence type="ECO:0000256" key="2">
    <source>
        <dbReference type="SAM" id="MobiDB-lite"/>
    </source>
</evidence>
<organism evidence="5 6">
    <name type="scientific">Myxozyma melibiosi</name>
    <dbReference type="NCBI Taxonomy" id="54550"/>
    <lineage>
        <taxon>Eukaryota</taxon>
        <taxon>Fungi</taxon>
        <taxon>Dikarya</taxon>
        <taxon>Ascomycota</taxon>
        <taxon>Saccharomycotina</taxon>
        <taxon>Lipomycetes</taxon>
        <taxon>Lipomycetales</taxon>
        <taxon>Lipomycetaceae</taxon>
        <taxon>Myxozyma</taxon>
    </lineage>
</organism>
<dbReference type="InterPro" id="IPR035967">
    <property type="entry name" value="SWAP/Surp_sf"/>
</dbReference>
<keyword evidence="6" id="KW-1185">Reference proteome</keyword>
<dbReference type="Pfam" id="PF01805">
    <property type="entry name" value="Surp"/>
    <property type="match status" value="1"/>
</dbReference>
<comment type="caution">
    <text evidence="5">The sequence shown here is derived from an EMBL/GenBank/DDBJ whole genome shotgun (WGS) entry which is preliminary data.</text>
</comment>
<dbReference type="SUPFAM" id="SSF54928">
    <property type="entry name" value="RNA-binding domain, RBD"/>
    <property type="match status" value="1"/>
</dbReference>
<feature type="compositionally biased region" description="Basic and acidic residues" evidence="2">
    <location>
        <begin position="25"/>
        <end position="57"/>
    </location>
</feature>
<evidence type="ECO:0000313" key="6">
    <source>
        <dbReference type="Proteomes" id="UP001498771"/>
    </source>
</evidence>
<proteinExistence type="predicted"/>
<dbReference type="EMBL" id="JBBJBU010000018">
    <property type="protein sequence ID" value="KAK7202401.1"/>
    <property type="molecule type" value="Genomic_DNA"/>
</dbReference>
<dbReference type="InterPro" id="IPR035979">
    <property type="entry name" value="RBD_domain_sf"/>
</dbReference>
<gene>
    <name evidence="5" type="ORF">BZA70DRAFT_286088</name>
</gene>
<feature type="region of interest" description="Disordered" evidence="2">
    <location>
        <begin position="254"/>
        <end position="276"/>
    </location>
</feature>
<dbReference type="GeneID" id="90039341"/>
<dbReference type="Proteomes" id="UP001498771">
    <property type="component" value="Unassembled WGS sequence"/>
</dbReference>
<feature type="compositionally biased region" description="Low complexity" evidence="2">
    <location>
        <begin position="7"/>
        <end position="20"/>
    </location>
</feature>
<accession>A0ABR1EXR6</accession>
<feature type="domain" description="CID" evidence="4">
    <location>
        <begin position="420"/>
        <end position="569"/>
    </location>
</feature>
<keyword evidence="1" id="KW-0694">RNA-binding</keyword>
<evidence type="ECO:0000256" key="1">
    <source>
        <dbReference type="ARBA" id="ARBA00022884"/>
    </source>
</evidence>
<dbReference type="InterPro" id="IPR000061">
    <property type="entry name" value="Surp"/>
</dbReference>
<feature type="region of interest" description="Disordered" evidence="2">
    <location>
        <begin position="603"/>
        <end position="663"/>
    </location>
</feature>
<evidence type="ECO:0008006" key="7">
    <source>
        <dbReference type="Google" id="ProtNLM"/>
    </source>
</evidence>